<evidence type="ECO:0000256" key="6">
    <source>
        <dbReference type="ARBA" id="ARBA00022692"/>
    </source>
</evidence>
<organism evidence="12 13">
    <name type="scientific">Bugula neritina</name>
    <name type="common">Brown bryozoan</name>
    <name type="synonym">Sertularia neritina</name>
    <dbReference type="NCBI Taxonomy" id="10212"/>
    <lineage>
        <taxon>Eukaryota</taxon>
        <taxon>Metazoa</taxon>
        <taxon>Spiralia</taxon>
        <taxon>Lophotrochozoa</taxon>
        <taxon>Bryozoa</taxon>
        <taxon>Gymnolaemata</taxon>
        <taxon>Cheilostomatida</taxon>
        <taxon>Flustrina</taxon>
        <taxon>Buguloidea</taxon>
        <taxon>Bugulidae</taxon>
        <taxon>Bugula</taxon>
    </lineage>
</organism>
<feature type="transmembrane region" description="Helical" evidence="10">
    <location>
        <begin position="57"/>
        <end position="79"/>
    </location>
</feature>
<dbReference type="OrthoDB" id="1108038at2759"/>
<evidence type="ECO:0000259" key="11">
    <source>
        <dbReference type="Pfam" id="PF23113"/>
    </source>
</evidence>
<sequence length="199" mass="22830">MTKFKKWAVIWAKVVVVTFLLVGVVPLLIGLLFEQIVVVPLRVPLHQSPVFFPWQDWALGVLHTKILCGLTMIGPQWWLRRYVERLYENGVWNLNLKEVLTNLCLPVILVLSLNLAVPYVIAMSLAPLCGASLETQNLIYRRIYPSVFAFFCLLTGFLFNFKQFKKLYEHIKNDKYLVGKQLVNYDQPKTSTGTASQDG</sequence>
<evidence type="ECO:0000256" key="10">
    <source>
        <dbReference type="SAM" id="Phobius"/>
    </source>
</evidence>
<keyword evidence="13" id="KW-1185">Reference proteome</keyword>
<dbReference type="Pfam" id="PF23113">
    <property type="entry name" value="MARCHF6_C"/>
    <property type="match status" value="1"/>
</dbReference>
<keyword evidence="9 10" id="KW-0472">Membrane</keyword>
<gene>
    <name evidence="12" type="ORF">EB796_010330</name>
</gene>
<dbReference type="Proteomes" id="UP000593567">
    <property type="component" value="Unassembled WGS sequence"/>
</dbReference>
<dbReference type="GO" id="GO:0005789">
    <property type="term" value="C:endoplasmic reticulum membrane"/>
    <property type="evidence" value="ECO:0007669"/>
    <property type="project" value="TreeGrafter"/>
</dbReference>
<dbReference type="PANTHER" id="PTHR13145:SF0">
    <property type="entry name" value="E3 UBIQUITIN-PROTEIN LIGASE MARCHF6"/>
    <property type="match status" value="1"/>
</dbReference>
<evidence type="ECO:0000313" key="12">
    <source>
        <dbReference type="EMBL" id="KAF6031360.1"/>
    </source>
</evidence>
<dbReference type="PANTHER" id="PTHR13145">
    <property type="entry name" value="SSM4 PROTEIN"/>
    <property type="match status" value="1"/>
</dbReference>
<evidence type="ECO:0000256" key="4">
    <source>
        <dbReference type="ARBA" id="ARBA00012483"/>
    </source>
</evidence>
<dbReference type="GO" id="GO:0061630">
    <property type="term" value="F:ubiquitin protein ligase activity"/>
    <property type="evidence" value="ECO:0007669"/>
    <property type="project" value="UniProtKB-EC"/>
</dbReference>
<keyword evidence="8 10" id="KW-1133">Transmembrane helix</keyword>
<comment type="subcellular location">
    <subcellularLocation>
        <location evidence="2">Membrane</location>
        <topology evidence="2">Multi-pass membrane protein</topology>
    </subcellularLocation>
</comment>
<evidence type="ECO:0000256" key="9">
    <source>
        <dbReference type="ARBA" id="ARBA00023136"/>
    </source>
</evidence>
<feature type="domain" description="E3 ubiquitin-protein ligase MARCHF6-like C-terminal" evidence="11">
    <location>
        <begin position="2"/>
        <end position="172"/>
    </location>
</feature>
<evidence type="ECO:0000256" key="5">
    <source>
        <dbReference type="ARBA" id="ARBA00022679"/>
    </source>
</evidence>
<name>A0A7J7JY84_BUGNE</name>
<feature type="transmembrane region" description="Helical" evidence="10">
    <location>
        <begin position="99"/>
        <end position="122"/>
    </location>
</feature>
<proteinExistence type="predicted"/>
<evidence type="ECO:0000313" key="13">
    <source>
        <dbReference type="Proteomes" id="UP000593567"/>
    </source>
</evidence>
<evidence type="ECO:0000256" key="2">
    <source>
        <dbReference type="ARBA" id="ARBA00004141"/>
    </source>
</evidence>
<comment type="catalytic activity">
    <reaction evidence="1">
        <text>S-ubiquitinyl-[E2 ubiquitin-conjugating enzyme]-L-cysteine + [acceptor protein]-L-lysine = [E2 ubiquitin-conjugating enzyme]-L-cysteine + N(6)-ubiquitinyl-[acceptor protein]-L-lysine.</text>
        <dbReference type="EC" id="2.3.2.27"/>
    </reaction>
</comment>
<dbReference type="AlphaFoldDB" id="A0A7J7JY84"/>
<dbReference type="EC" id="2.3.2.27" evidence="4"/>
<dbReference type="EMBL" id="VXIV02001612">
    <property type="protein sequence ID" value="KAF6031360.1"/>
    <property type="molecule type" value="Genomic_DNA"/>
</dbReference>
<feature type="transmembrane region" description="Helical" evidence="10">
    <location>
        <begin position="142"/>
        <end position="161"/>
    </location>
</feature>
<accession>A0A7J7JY84</accession>
<keyword evidence="5" id="KW-0808">Transferase</keyword>
<evidence type="ECO:0000256" key="3">
    <source>
        <dbReference type="ARBA" id="ARBA00004906"/>
    </source>
</evidence>
<evidence type="ECO:0000256" key="7">
    <source>
        <dbReference type="ARBA" id="ARBA00022786"/>
    </source>
</evidence>
<reference evidence="12" key="1">
    <citation type="submission" date="2020-06" db="EMBL/GenBank/DDBJ databases">
        <title>Draft genome of Bugula neritina, a colonial animal packing powerful symbionts and potential medicines.</title>
        <authorList>
            <person name="Rayko M."/>
        </authorList>
    </citation>
    <scope>NUCLEOTIDE SEQUENCE [LARGE SCALE GENOMIC DNA]</scope>
    <source>
        <strain evidence="12">Kwan_BN1</strain>
    </source>
</reference>
<feature type="transmembrane region" description="Helical" evidence="10">
    <location>
        <begin position="12"/>
        <end position="37"/>
    </location>
</feature>
<keyword evidence="7" id="KW-0833">Ubl conjugation pathway</keyword>
<dbReference type="GO" id="GO:0036503">
    <property type="term" value="P:ERAD pathway"/>
    <property type="evidence" value="ECO:0007669"/>
    <property type="project" value="TreeGrafter"/>
</dbReference>
<evidence type="ECO:0000256" key="1">
    <source>
        <dbReference type="ARBA" id="ARBA00000900"/>
    </source>
</evidence>
<comment type="pathway">
    <text evidence="3">Protein modification; protein ubiquitination.</text>
</comment>
<evidence type="ECO:0000256" key="8">
    <source>
        <dbReference type="ARBA" id="ARBA00022989"/>
    </source>
</evidence>
<keyword evidence="6 10" id="KW-0812">Transmembrane</keyword>
<protein>
    <recommendedName>
        <fullName evidence="4">RING-type E3 ubiquitin transferase</fullName>
        <ecNumber evidence="4">2.3.2.27</ecNumber>
    </recommendedName>
</protein>
<comment type="caution">
    <text evidence="12">The sequence shown here is derived from an EMBL/GenBank/DDBJ whole genome shotgun (WGS) entry which is preliminary data.</text>
</comment>
<dbReference type="InterPro" id="IPR056521">
    <property type="entry name" value="MARCHF6-like_C"/>
</dbReference>